<dbReference type="Proteomes" id="UP000541558">
    <property type="component" value="Unassembled WGS sequence"/>
</dbReference>
<name>A0A8H5CC58_9AGAR</name>
<organism evidence="2 3">
    <name type="scientific">Ephemerocybe angulata</name>
    <dbReference type="NCBI Taxonomy" id="980116"/>
    <lineage>
        <taxon>Eukaryota</taxon>
        <taxon>Fungi</taxon>
        <taxon>Dikarya</taxon>
        <taxon>Basidiomycota</taxon>
        <taxon>Agaricomycotina</taxon>
        <taxon>Agaricomycetes</taxon>
        <taxon>Agaricomycetidae</taxon>
        <taxon>Agaricales</taxon>
        <taxon>Agaricineae</taxon>
        <taxon>Psathyrellaceae</taxon>
        <taxon>Ephemerocybe</taxon>
    </lineage>
</organism>
<feature type="transmembrane region" description="Helical" evidence="1">
    <location>
        <begin position="75"/>
        <end position="94"/>
    </location>
</feature>
<evidence type="ECO:0000313" key="2">
    <source>
        <dbReference type="EMBL" id="KAF5338401.1"/>
    </source>
</evidence>
<dbReference type="EMBL" id="JAACJK010000014">
    <property type="protein sequence ID" value="KAF5338401.1"/>
    <property type="molecule type" value="Genomic_DNA"/>
</dbReference>
<keyword evidence="1" id="KW-1133">Transmembrane helix</keyword>
<proteinExistence type="predicted"/>
<dbReference type="AlphaFoldDB" id="A0A8H5CC58"/>
<feature type="transmembrane region" description="Helical" evidence="1">
    <location>
        <begin position="106"/>
        <end position="127"/>
    </location>
</feature>
<sequence>MACPRAWVHTPLKSLPNSPPPTAAVTPIINGVAAFSVQMFFAWKIFTLGAKVKFVSAVSALIACCNRTLVDFYRWLIGGAIGIGVQFTIINRDILKMYKLKTPITVHLTANLVAYLSTTCFMISILMHCKENTSFAPKPSISLSDTDGFITGSSVARHDLQRSVWHGAAPQFQLNVLRTKSDSQSDPLDHSRSLKGVPEIMASVSTQVHKGQVQSYPDKSESFVRM</sequence>
<feature type="transmembrane region" description="Helical" evidence="1">
    <location>
        <begin position="24"/>
        <end position="43"/>
    </location>
</feature>
<reference evidence="2 3" key="1">
    <citation type="journal article" date="2020" name="ISME J.">
        <title>Uncovering the hidden diversity of litter-decomposition mechanisms in mushroom-forming fungi.</title>
        <authorList>
            <person name="Floudas D."/>
            <person name="Bentzer J."/>
            <person name="Ahren D."/>
            <person name="Johansson T."/>
            <person name="Persson P."/>
            <person name="Tunlid A."/>
        </authorList>
    </citation>
    <scope>NUCLEOTIDE SEQUENCE [LARGE SCALE GENOMIC DNA]</scope>
    <source>
        <strain evidence="2 3">CBS 175.51</strain>
    </source>
</reference>
<protein>
    <submittedName>
        <fullName evidence="2">Uncharacterized protein</fullName>
    </submittedName>
</protein>
<comment type="caution">
    <text evidence="2">The sequence shown here is derived from an EMBL/GenBank/DDBJ whole genome shotgun (WGS) entry which is preliminary data.</text>
</comment>
<gene>
    <name evidence="2" type="ORF">D9611_012496</name>
</gene>
<keyword evidence="3" id="KW-1185">Reference proteome</keyword>
<accession>A0A8H5CC58</accession>
<keyword evidence="1" id="KW-0472">Membrane</keyword>
<evidence type="ECO:0000313" key="3">
    <source>
        <dbReference type="Proteomes" id="UP000541558"/>
    </source>
</evidence>
<keyword evidence="1" id="KW-0812">Transmembrane</keyword>
<evidence type="ECO:0000256" key="1">
    <source>
        <dbReference type="SAM" id="Phobius"/>
    </source>
</evidence>